<evidence type="ECO:0000256" key="1">
    <source>
        <dbReference type="SAM" id="MobiDB-lite"/>
    </source>
</evidence>
<evidence type="ECO:0000259" key="3">
    <source>
        <dbReference type="Pfam" id="PF12508"/>
    </source>
</evidence>
<feature type="transmembrane region" description="Helical" evidence="2">
    <location>
        <begin position="15"/>
        <end position="34"/>
    </location>
</feature>
<protein>
    <submittedName>
        <fullName evidence="4">Conjugative transposon TraM protein</fullName>
    </submittedName>
</protein>
<dbReference type="Proteomes" id="UP000294498">
    <property type="component" value="Unassembled WGS sequence"/>
</dbReference>
<feature type="compositionally biased region" description="Polar residues" evidence="1">
    <location>
        <begin position="146"/>
        <end position="155"/>
    </location>
</feature>
<keyword evidence="2" id="KW-0472">Membrane</keyword>
<evidence type="ECO:0000256" key="2">
    <source>
        <dbReference type="SAM" id="Phobius"/>
    </source>
</evidence>
<evidence type="ECO:0000313" key="4">
    <source>
        <dbReference type="EMBL" id="TDW97111.1"/>
    </source>
</evidence>
<dbReference type="OrthoDB" id="1453786at2"/>
<evidence type="ECO:0000313" key="5">
    <source>
        <dbReference type="Proteomes" id="UP000294498"/>
    </source>
</evidence>
<dbReference type="EMBL" id="SODV01000002">
    <property type="protein sequence ID" value="TDW97111.1"/>
    <property type="molecule type" value="Genomic_DNA"/>
</dbReference>
<dbReference type="NCBIfam" id="TIGR03779">
    <property type="entry name" value="Bac_Flav_CT_M"/>
    <property type="match status" value="1"/>
</dbReference>
<feature type="region of interest" description="Disordered" evidence="1">
    <location>
        <begin position="146"/>
        <end position="170"/>
    </location>
</feature>
<comment type="caution">
    <text evidence="4">The sequence shown here is derived from an EMBL/GenBank/DDBJ whole genome shotgun (WGS) entry which is preliminary data.</text>
</comment>
<dbReference type="InterPro" id="IPR022187">
    <property type="entry name" value="Conjug_transposon_TraM"/>
</dbReference>
<feature type="region of interest" description="Disordered" evidence="1">
    <location>
        <begin position="95"/>
        <end position="125"/>
    </location>
</feature>
<keyword evidence="2" id="KW-0812">Transmembrane</keyword>
<reference evidence="4 5" key="1">
    <citation type="submission" date="2019-03" db="EMBL/GenBank/DDBJ databases">
        <title>Genomic Encyclopedia of Type Strains, Phase IV (KMG-IV): sequencing the most valuable type-strain genomes for metagenomic binning, comparative biology and taxonomic classification.</title>
        <authorList>
            <person name="Goeker M."/>
        </authorList>
    </citation>
    <scope>NUCLEOTIDE SEQUENCE [LARGE SCALE GENOMIC DNA]</scope>
    <source>
        <strain evidence="4 5">DSM 100059</strain>
    </source>
</reference>
<feature type="domain" description="Conjugative transposon TraM C-terminal" evidence="3">
    <location>
        <begin position="270"/>
        <end position="415"/>
    </location>
</feature>
<dbReference type="InterPro" id="IPR055407">
    <property type="entry name" value="TraM_C"/>
</dbReference>
<organism evidence="4 5">
    <name type="scientific">Dinghuibacter silviterrae</name>
    <dbReference type="NCBI Taxonomy" id="1539049"/>
    <lineage>
        <taxon>Bacteria</taxon>
        <taxon>Pseudomonadati</taxon>
        <taxon>Bacteroidota</taxon>
        <taxon>Chitinophagia</taxon>
        <taxon>Chitinophagales</taxon>
        <taxon>Chitinophagaceae</taxon>
        <taxon>Dinghuibacter</taxon>
    </lineage>
</organism>
<gene>
    <name evidence="4" type="ORF">EDB95_4952</name>
</gene>
<accession>A0A4R8DHB8</accession>
<sequence length="421" mass="45400">MPNTSPVTKKKKLQMILLIFGIPVLIFSLVFFLLNKPHPTTTAATTAPVKGFNTSLPAPNLPQQTKNKLELFMEAQQDSLRHQAELERDPYTKSQASLYNPLPPSAPAPLTGSLHLSPRAPTLEDTTERKVNERLKRLYAVLQTSGDPSKTSTVLTGPYQGTVPETATSSDRWQQMMANLQKKDTAPDTQMQQINQALDKLLQLQHPTTPVPVNPIGNKVAALPVTINRLDTGAAAGQDENGLYTTVAYTNGFYGLSDQSDTLAAPPDAIAAVVHATQTISSGSIVKLRLLQDIFIGRERIPANSFIFGPATIAGDRVNIQLTNAVYDGRLFPIALRVYDAVDGLEGLYVPGAINRDVVKEGVGQGVSSMGVTSFDPSLGAQAAAAGIETARTLLSRKIRLVQVTLKAGHRALLKNPETLR</sequence>
<keyword evidence="2" id="KW-1133">Transmembrane helix</keyword>
<dbReference type="RefSeq" id="WP_133998750.1">
    <property type="nucleotide sequence ID" value="NZ_SODV01000002.1"/>
</dbReference>
<dbReference type="AlphaFoldDB" id="A0A4R8DHB8"/>
<dbReference type="Pfam" id="PF12508">
    <property type="entry name" value="Transposon_TraM"/>
    <property type="match status" value="1"/>
</dbReference>
<name>A0A4R8DHB8_9BACT</name>
<proteinExistence type="predicted"/>
<keyword evidence="5" id="KW-1185">Reference proteome</keyword>